<dbReference type="Pfam" id="PF01593">
    <property type="entry name" value="Amino_oxidase"/>
    <property type="match status" value="1"/>
</dbReference>
<evidence type="ECO:0000256" key="10">
    <source>
        <dbReference type="ARBA" id="ARBA00023002"/>
    </source>
</evidence>
<dbReference type="SUPFAM" id="SSF51905">
    <property type="entry name" value="FAD/NAD(P)-binding domain"/>
    <property type="match status" value="1"/>
</dbReference>
<evidence type="ECO:0000256" key="12">
    <source>
        <dbReference type="RuleBase" id="RU364052"/>
    </source>
</evidence>
<protein>
    <recommendedName>
        <fullName evidence="7 12">Coproporphyrinogen III oxidase</fullName>
        <ecNumber evidence="6 12">1.3.3.15</ecNumber>
    </recommendedName>
</protein>
<dbReference type="InterPro" id="IPR004572">
    <property type="entry name" value="Protoporphyrinogen_oxidase"/>
</dbReference>
<dbReference type="GO" id="GO:0005737">
    <property type="term" value="C:cytoplasm"/>
    <property type="evidence" value="ECO:0007669"/>
    <property type="project" value="UniProtKB-SubCell"/>
</dbReference>
<sequence>MSAAHTRTGREPGHAVVIGGGISGLAAAHRLLEGGARVTVLEASGRLGGKLRAGAIADVPVDLGAESMLARRPEAVDLAREVGLGDRLQPPATASASLWTRGALRPMPKGHVMGVPGDLGLLAASGVISPEGMARIAEDETLARTEPGEDVAVGAYVAARLGREVVDRLVEPLLGGVYAGDAYRISMRAAVPQLFEAARSQRSLLEGVRALQARAAAGAPPGGPDRTPPVFMGIDGGIGTLPSAVAGAVRRAGGEIHLQAPVQALHRSAGEGWRIRAGDRIIEADAVVLATPAGAAAGLLRTECPDAAAALDTVDYASMALVTMAFRRADLDRVPGGSGFLVPPVDGHRIKASTFASHKWGWIDAADPDLFVLRTSLGRYQDTADLQRDDSELVDLSLADLGAAVGLTARPVASTVTRWEGGLPQYAVGHLERVAGIRAAVARMPGALRVCGAVYDGVGIPACIGSARRAADELLGTLTPDTVPAE</sequence>
<evidence type="ECO:0000256" key="8">
    <source>
        <dbReference type="ARBA" id="ARBA00022630"/>
    </source>
</evidence>
<proteinExistence type="inferred from homology"/>
<keyword evidence="11 12" id="KW-0350">Heme biosynthesis</keyword>
<dbReference type="Gene3D" id="1.10.3110.10">
    <property type="entry name" value="protoporphyrinogen ix oxidase, domain 3"/>
    <property type="match status" value="1"/>
</dbReference>
<evidence type="ECO:0000256" key="5">
    <source>
        <dbReference type="ARBA" id="ARBA00008310"/>
    </source>
</evidence>
<keyword evidence="15" id="KW-1185">Reference proteome</keyword>
<dbReference type="PANTHER" id="PTHR42923">
    <property type="entry name" value="PROTOPORPHYRINOGEN OXIDASE"/>
    <property type="match status" value="1"/>
</dbReference>
<evidence type="ECO:0000256" key="4">
    <source>
        <dbReference type="ARBA" id="ARBA00004744"/>
    </source>
</evidence>
<evidence type="ECO:0000259" key="13">
    <source>
        <dbReference type="Pfam" id="PF01593"/>
    </source>
</evidence>
<dbReference type="Gene3D" id="3.90.660.20">
    <property type="entry name" value="Protoporphyrinogen oxidase, mitochondrial, domain 2"/>
    <property type="match status" value="1"/>
</dbReference>
<comment type="function">
    <text evidence="3 12">Involved in coproporphyrin-dependent heme b biosynthesis. Catalyzes the oxidation of coproporphyrinogen III to coproporphyrin III.</text>
</comment>
<dbReference type="UniPathway" id="UPA00252"/>
<name>A0A0P4RE01_9ACTN</name>
<dbReference type="OrthoDB" id="4496419at2"/>
<dbReference type="PANTHER" id="PTHR42923:SF3">
    <property type="entry name" value="PROTOPORPHYRINOGEN OXIDASE"/>
    <property type="match status" value="1"/>
</dbReference>
<evidence type="ECO:0000256" key="2">
    <source>
        <dbReference type="ARBA" id="ARBA00001974"/>
    </source>
</evidence>
<dbReference type="SUPFAM" id="SSF54373">
    <property type="entry name" value="FAD-linked reductases, C-terminal domain"/>
    <property type="match status" value="1"/>
</dbReference>
<keyword evidence="8 12" id="KW-0285">Flavoprotein</keyword>
<evidence type="ECO:0000256" key="7">
    <source>
        <dbReference type="ARBA" id="ARBA00019046"/>
    </source>
</evidence>
<accession>A0A0P4RE01</accession>
<organism evidence="14 15">
    <name type="scientific">Streptomyces lydicamycinicus</name>
    <dbReference type="NCBI Taxonomy" id="1546107"/>
    <lineage>
        <taxon>Bacteria</taxon>
        <taxon>Bacillati</taxon>
        <taxon>Actinomycetota</taxon>
        <taxon>Actinomycetes</taxon>
        <taxon>Kitasatosporales</taxon>
        <taxon>Streptomycetaceae</taxon>
        <taxon>Streptomyces</taxon>
    </lineage>
</organism>
<dbReference type="Proteomes" id="UP000048965">
    <property type="component" value="Unassembled WGS sequence"/>
</dbReference>
<evidence type="ECO:0000313" key="14">
    <source>
        <dbReference type="EMBL" id="GAO11469.1"/>
    </source>
</evidence>
<dbReference type="EC" id="1.3.3.15" evidence="6 12"/>
<dbReference type="GO" id="GO:0006783">
    <property type="term" value="P:heme biosynthetic process"/>
    <property type="evidence" value="ECO:0007669"/>
    <property type="project" value="UniProtKB-UniRule"/>
</dbReference>
<comment type="pathway">
    <text evidence="4 12">Porphyrin-containing compound metabolism; protoheme biosynthesis.</text>
</comment>
<keyword evidence="9 12" id="KW-0274">FAD</keyword>
<dbReference type="InterPro" id="IPR002937">
    <property type="entry name" value="Amino_oxidase"/>
</dbReference>
<evidence type="ECO:0000256" key="1">
    <source>
        <dbReference type="ARBA" id="ARBA00001755"/>
    </source>
</evidence>
<dbReference type="InterPro" id="IPR036188">
    <property type="entry name" value="FAD/NAD-bd_sf"/>
</dbReference>
<keyword evidence="10 12" id="KW-0560">Oxidoreductase</keyword>
<reference evidence="14 15" key="2">
    <citation type="journal article" date="2015" name="Stand. Genomic Sci.">
        <title>Draft genome sequence of marine-derived Streptomyces sp. TP-A0598, a producer of anti-MRSA antibiotic lydicamycins.</title>
        <authorList>
            <person name="Komaki H."/>
            <person name="Ichikawa N."/>
            <person name="Hosoyama A."/>
            <person name="Fujita N."/>
            <person name="Igarashi Y."/>
        </authorList>
    </citation>
    <scope>NUCLEOTIDE SEQUENCE [LARGE SCALE GENOMIC DNA]</scope>
    <source>
        <strain evidence="14 15">NBRC 110027</strain>
    </source>
</reference>
<feature type="domain" description="Amine oxidase" evidence="13">
    <location>
        <begin position="22"/>
        <end position="475"/>
    </location>
</feature>
<dbReference type="InterPro" id="IPR050464">
    <property type="entry name" value="Zeta_carotene_desat/Oxidored"/>
</dbReference>
<dbReference type="GO" id="GO:0004729">
    <property type="term" value="F:oxygen-dependent protoporphyrinogen oxidase activity"/>
    <property type="evidence" value="ECO:0007669"/>
    <property type="project" value="UniProtKB-UniRule"/>
</dbReference>
<dbReference type="RefSeq" id="WP_042159578.1">
    <property type="nucleotide sequence ID" value="NZ_BBNO01000008.1"/>
</dbReference>
<dbReference type="NCBIfam" id="TIGR00562">
    <property type="entry name" value="proto_IX_ox"/>
    <property type="match status" value="1"/>
</dbReference>
<keyword evidence="12" id="KW-0963">Cytoplasm</keyword>
<evidence type="ECO:0000256" key="6">
    <source>
        <dbReference type="ARBA" id="ARBA00012402"/>
    </source>
</evidence>
<evidence type="ECO:0000256" key="3">
    <source>
        <dbReference type="ARBA" id="ARBA00002185"/>
    </source>
</evidence>
<dbReference type="Gene3D" id="3.50.50.60">
    <property type="entry name" value="FAD/NAD(P)-binding domain"/>
    <property type="match status" value="1"/>
</dbReference>
<comment type="catalytic activity">
    <reaction evidence="1">
        <text>coproporphyrinogen III + 3 O2 = coproporphyrin III + 3 H2O2</text>
        <dbReference type="Rhea" id="RHEA:43436"/>
        <dbReference type="ChEBI" id="CHEBI:15379"/>
        <dbReference type="ChEBI" id="CHEBI:16240"/>
        <dbReference type="ChEBI" id="CHEBI:57309"/>
        <dbReference type="ChEBI" id="CHEBI:131725"/>
        <dbReference type="EC" id="1.3.3.15"/>
    </reaction>
    <physiologicalReaction direction="left-to-right" evidence="1">
        <dbReference type="Rhea" id="RHEA:43437"/>
    </physiologicalReaction>
</comment>
<dbReference type="EMBL" id="BBNO01000008">
    <property type="protein sequence ID" value="GAO11469.1"/>
    <property type="molecule type" value="Genomic_DNA"/>
</dbReference>
<comment type="cofactor">
    <cofactor evidence="2 12">
        <name>FAD</name>
        <dbReference type="ChEBI" id="CHEBI:57692"/>
    </cofactor>
</comment>
<evidence type="ECO:0000256" key="9">
    <source>
        <dbReference type="ARBA" id="ARBA00022827"/>
    </source>
</evidence>
<evidence type="ECO:0000313" key="15">
    <source>
        <dbReference type="Proteomes" id="UP000048965"/>
    </source>
</evidence>
<comment type="similarity">
    <text evidence="5 12">Belongs to the protoporphyrinogen/coproporphyrinogen oxidase family. Coproporphyrinogen III oxidase subfamily.</text>
</comment>
<dbReference type="AlphaFoldDB" id="A0A0P4RE01"/>
<gene>
    <name evidence="14" type="ORF">TPA0598_08_03800</name>
</gene>
<comment type="subcellular location">
    <subcellularLocation>
        <location evidence="12">Cytoplasm</location>
    </subcellularLocation>
</comment>
<comment type="caution">
    <text evidence="14">The sequence shown here is derived from an EMBL/GenBank/DDBJ whole genome shotgun (WGS) entry which is preliminary data.</text>
</comment>
<evidence type="ECO:0000256" key="11">
    <source>
        <dbReference type="ARBA" id="ARBA00023133"/>
    </source>
</evidence>
<reference evidence="15" key="1">
    <citation type="submission" date="2014-09" db="EMBL/GenBank/DDBJ databases">
        <title>Whole genome shotgun sequence of Streptomyces sp. NBRC 110027.</title>
        <authorList>
            <person name="Komaki H."/>
            <person name="Ichikawa N."/>
            <person name="Katano-Makiyama Y."/>
            <person name="Hosoyama A."/>
            <person name="Hashimoto M."/>
            <person name="Uohara A."/>
            <person name="Kitahashi Y."/>
            <person name="Ohji S."/>
            <person name="Kimura A."/>
            <person name="Yamazoe A."/>
            <person name="Igarashi Y."/>
            <person name="Fujita N."/>
        </authorList>
    </citation>
    <scope>NUCLEOTIDE SEQUENCE [LARGE SCALE GENOMIC DNA]</scope>
    <source>
        <strain evidence="15">NBRC 110027</strain>
    </source>
</reference>